<dbReference type="InterPro" id="IPR012302">
    <property type="entry name" value="Malic_NAD-bd"/>
</dbReference>
<accession>A0ABP4M9B4</accession>
<dbReference type="InterPro" id="IPR037062">
    <property type="entry name" value="Malic_N_dom_sf"/>
</dbReference>
<dbReference type="Proteomes" id="UP001501470">
    <property type="component" value="Unassembled WGS sequence"/>
</dbReference>
<proteinExistence type="predicted"/>
<dbReference type="RefSeq" id="WP_344506673.1">
    <property type="nucleotide sequence ID" value="NZ_BAAAQD010000015.1"/>
</dbReference>
<dbReference type="PANTHER" id="PTHR43237:SF4">
    <property type="entry name" value="NADP-DEPENDENT MALIC ENZYME"/>
    <property type="match status" value="1"/>
</dbReference>
<dbReference type="InterPro" id="IPR012301">
    <property type="entry name" value="Malic_N_dom"/>
</dbReference>
<gene>
    <name evidence="4" type="ORF">GCM10009827_069430</name>
</gene>
<feature type="domain" description="Malic enzyme NAD-binding" evidence="2">
    <location>
        <begin position="150"/>
        <end position="366"/>
    </location>
</feature>
<evidence type="ECO:0000256" key="1">
    <source>
        <dbReference type="ARBA" id="ARBA00023002"/>
    </source>
</evidence>
<feature type="domain" description="Malic enzyme N-terminal" evidence="3">
    <location>
        <begin position="2"/>
        <end position="138"/>
    </location>
</feature>
<keyword evidence="5" id="KW-1185">Reference proteome</keyword>
<name>A0ABP4M9B4_9ACTN</name>
<evidence type="ECO:0000259" key="2">
    <source>
        <dbReference type="SMART" id="SM00919"/>
    </source>
</evidence>
<evidence type="ECO:0008006" key="6">
    <source>
        <dbReference type="Google" id="ProtNLM"/>
    </source>
</evidence>
<dbReference type="PANTHER" id="PTHR43237">
    <property type="entry name" value="NADP-DEPENDENT MALIC ENZYME"/>
    <property type="match status" value="1"/>
</dbReference>
<dbReference type="InterPro" id="IPR036291">
    <property type="entry name" value="NAD(P)-bd_dom_sf"/>
</dbReference>
<comment type="caution">
    <text evidence="4">The sequence shown here is derived from an EMBL/GenBank/DDBJ whole genome shotgun (WGS) entry which is preliminary data.</text>
</comment>
<dbReference type="SUPFAM" id="SSF51735">
    <property type="entry name" value="NAD(P)-binding Rossmann-fold domains"/>
    <property type="match status" value="1"/>
</dbReference>
<keyword evidence="1" id="KW-0560">Oxidoreductase</keyword>
<dbReference type="SMART" id="SM01274">
    <property type="entry name" value="malic"/>
    <property type="match status" value="1"/>
</dbReference>
<dbReference type="SUPFAM" id="SSF53223">
    <property type="entry name" value="Aminoacid dehydrogenase-like, N-terminal domain"/>
    <property type="match status" value="1"/>
</dbReference>
<dbReference type="InterPro" id="IPR051674">
    <property type="entry name" value="Malate_Decarboxylase"/>
</dbReference>
<evidence type="ECO:0000313" key="4">
    <source>
        <dbReference type="EMBL" id="GAA1540196.1"/>
    </source>
</evidence>
<dbReference type="InterPro" id="IPR046346">
    <property type="entry name" value="Aminoacid_DH-like_N_sf"/>
</dbReference>
<evidence type="ECO:0000313" key="5">
    <source>
        <dbReference type="Proteomes" id="UP001501470"/>
    </source>
</evidence>
<sequence>MKASDGDRPRDPARSAEDLASLYTHGAARLAAAIAARPDTAAEMTGRPNRIAVISDGSALPGVGDVGPVAALPLLEAKAALYAGIADIDAVPICVSTGDAPSTDSLVATIRAIAPTFGAIDLTGFAAPGCRDLERRLRIALEVPVFHDEQHATPVVVLAALRNALRVAGKDLRTARIAVLGAGVTGDAVTRLLLYAGARDVTVCTGQAIAGPDVDALPEHAAWPADRTSPRRLHGGPAQAVAGADAVIGLDTDGQLDRRLVDTMQAPPVVFALAGPPPTTGSTAVTASCHPDHPNQVTGLPAFPGIVRGLLNAGAPRITTTMLLAAADVLAGWVGEDILGPHRLLPDPFDPRLVSTVAAAVAAVEASRRRAHQAEPTDPPLGQRN</sequence>
<dbReference type="Gene3D" id="3.40.50.720">
    <property type="entry name" value="NAD(P)-binding Rossmann-like Domain"/>
    <property type="match status" value="1"/>
</dbReference>
<evidence type="ECO:0000259" key="3">
    <source>
        <dbReference type="SMART" id="SM01274"/>
    </source>
</evidence>
<dbReference type="SMART" id="SM00919">
    <property type="entry name" value="Malic_M"/>
    <property type="match status" value="1"/>
</dbReference>
<organism evidence="4 5">
    <name type="scientific">Dactylosporangium maewongense</name>
    <dbReference type="NCBI Taxonomy" id="634393"/>
    <lineage>
        <taxon>Bacteria</taxon>
        <taxon>Bacillati</taxon>
        <taxon>Actinomycetota</taxon>
        <taxon>Actinomycetes</taxon>
        <taxon>Micromonosporales</taxon>
        <taxon>Micromonosporaceae</taxon>
        <taxon>Dactylosporangium</taxon>
    </lineage>
</organism>
<reference evidence="5" key="1">
    <citation type="journal article" date="2019" name="Int. J. Syst. Evol. Microbiol.">
        <title>The Global Catalogue of Microorganisms (GCM) 10K type strain sequencing project: providing services to taxonomists for standard genome sequencing and annotation.</title>
        <authorList>
            <consortium name="The Broad Institute Genomics Platform"/>
            <consortium name="The Broad Institute Genome Sequencing Center for Infectious Disease"/>
            <person name="Wu L."/>
            <person name="Ma J."/>
        </authorList>
    </citation>
    <scope>NUCLEOTIDE SEQUENCE [LARGE SCALE GENOMIC DNA]</scope>
    <source>
        <strain evidence="5">JCM 15933</strain>
    </source>
</reference>
<dbReference type="EMBL" id="BAAAQD010000015">
    <property type="protein sequence ID" value="GAA1540196.1"/>
    <property type="molecule type" value="Genomic_DNA"/>
</dbReference>
<dbReference type="Pfam" id="PF03949">
    <property type="entry name" value="Malic_M"/>
    <property type="match status" value="1"/>
</dbReference>
<dbReference type="Pfam" id="PF00390">
    <property type="entry name" value="malic"/>
    <property type="match status" value="1"/>
</dbReference>
<dbReference type="Gene3D" id="3.40.50.10380">
    <property type="entry name" value="Malic enzyme, N-terminal domain"/>
    <property type="match status" value="1"/>
</dbReference>
<protein>
    <recommendedName>
        <fullName evidence="6">Malate dehydrogenase (Oxaloacetate-decarboxylating)</fullName>
    </recommendedName>
</protein>